<dbReference type="InterPro" id="IPR000873">
    <property type="entry name" value="AMP-dep_synth/lig_dom"/>
</dbReference>
<dbReference type="Gene3D" id="3.30.300.30">
    <property type="match status" value="1"/>
</dbReference>
<dbReference type="SUPFAM" id="SSF56801">
    <property type="entry name" value="Acetyl-CoA synthetase-like"/>
    <property type="match status" value="1"/>
</dbReference>
<organism evidence="5 6">
    <name type="scientific">Candidatus Kutchimonas denitrificans</name>
    <dbReference type="NCBI Taxonomy" id="3056748"/>
    <lineage>
        <taxon>Bacteria</taxon>
        <taxon>Pseudomonadati</taxon>
        <taxon>Gemmatimonadota</taxon>
        <taxon>Gemmatimonadia</taxon>
        <taxon>Candidatus Palauibacterales</taxon>
        <taxon>Candidatus Palauibacteraceae</taxon>
        <taxon>Candidatus Kutchimonas</taxon>
    </lineage>
</organism>
<evidence type="ECO:0000313" key="5">
    <source>
        <dbReference type="EMBL" id="NIR76626.1"/>
    </source>
</evidence>
<dbReference type="InterPro" id="IPR025110">
    <property type="entry name" value="AMP-bd_C"/>
</dbReference>
<dbReference type="Pfam" id="PF13193">
    <property type="entry name" value="AMP-binding_C"/>
    <property type="match status" value="1"/>
</dbReference>
<dbReference type="PROSITE" id="PS00455">
    <property type="entry name" value="AMP_BINDING"/>
    <property type="match status" value="1"/>
</dbReference>
<feature type="domain" description="AMP-binding enzyme C-terminal" evidence="3">
    <location>
        <begin position="573"/>
        <end position="651"/>
    </location>
</feature>
<evidence type="ECO:0000256" key="1">
    <source>
        <dbReference type="ARBA" id="ARBA00006432"/>
    </source>
</evidence>
<feature type="domain" description="AMP-dependent synthetase/ligase" evidence="2">
    <location>
        <begin position="142"/>
        <end position="508"/>
    </location>
</feature>
<dbReference type="InterPro" id="IPR045851">
    <property type="entry name" value="AMP-bd_C_sf"/>
</dbReference>
<evidence type="ECO:0000259" key="3">
    <source>
        <dbReference type="Pfam" id="PF13193"/>
    </source>
</evidence>
<proteinExistence type="inferred from homology"/>
<evidence type="ECO:0000259" key="4">
    <source>
        <dbReference type="Pfam" id="PF16177"/>
    </source>
</evidence>
<comment type="similarity">
    <text evidence="1">Belongs to the ATP-dependent AMP-binding enzyme family.</text>
</comment>
<protein>
    <submittedName>
        <fullName evidence="5">AMP-binding protein</fullName>
    </submittedName>
</protein>
<dbReference type="Proteomes" id="UP000702544">
    <property type="component" value="Unassembled WGS sequence"/>
</dbReference>
<feature type="domain" description="Acetyl-coenzyme A synthetase N-terminal" evidence="4">
    <location>
        <begin position="82"/>
        <end position="139"/>
    </location>
</feature>
<dbReference type="Gene3D" id="3.40.50.12780">
    <property type="entry name" value="N-terminal domain of ligase-like"/>
    <property type="match status" value="1"/>
</dbReference>
<dbReference type="PANTHER" id="PTHR44378">
    <property type="entry name" value="ACYL-ACTIVATING ENZYME 17, PEROXISOMAL-RELATED"/>
    <property type="match status" value="1"/>
</dbReference>
<accession>A0AAE4ZCD6</accession>
<reference evidence="5 6" key="1">
    <citation type="submission" date="2020-01" db="EMBL/GenBank/DDBJ databases">
        <title>Genomes assembled from Gulf of Kutch pelagic sediment metagenomes.</title>
        <authorList>
            <person name="Chandrashekar M."/>
            <person name="Mahajan M.S."/>
            <person name="Dave K.J."/>
            <person name="Vatsa P."/>
            <person name="Nathani N.M."/>
        </authorList>
    </citation>
    <scope>NUCLEOTIDE SEQUENCE [LARGE SCALE GENOMIC DNA]</scope>
    <source>
        <strain evidence="5">KS3-K002</strain>
    </source>
</reference>
<name>A0AAE4ZCD6_9BACT</name>
<dbReference type="InterPro" id="IPR042099">
    <property type="entry name" value="ANL_N_sf"/>
</dbReference>
<dbReference type="PANTHER" id="PTHR44378:SF2">
    <property type="entry name" value="ACYL-ACTIVATING ENZYME 17, PEROXISOMAL-RELATED"/>
    <property type="match status" value="1"/>
</dbReference>
<comment type="caution">
    <text evidence="5">The sequence shown here is derived from an EMBL/GenBank/DDBJ whole genome shotgun (WGS) entry which is preliminary data.</text>
</comment>
<dbReference type="AlphaFoldDB" id="A0AAE4ZCD6"/>
<evidence type="ECO:0000259" key="2">
    <source>
        <dbReference type="Pfam" id="PF00501"/>
    </source>
</evidence>
<dbReference type="InterPro" id="IPR020845">
    <property type="entry name" value="AMP-binding_CS"/>
</dbReference>
<dbReference type="Pfam" id="PF00501">
    <property type="entry name" value="AMP-binding"/>
    <property type="match status" value="1"/>
</dbReference>
<dbReference type="Pfam" id="PF16177">
    <property type="entry name" value="ACAS_N"/>
    <property type="match status" value="1"/>
</dbReference>
<dbReference type="InterPro" id="IPR032387">
    <property type="entry name" value="ACAS_N"/>
</dbReference>
<sequence length="665" mass="72260">MADISDAKSDYHLVGYDRWRKYVERSRTVDAPPFEEGWALFQDVVKARGPAAPPTPAWVPDAETVESSNLGRWIAELGLDDYRALHAWSVSRRDEFWSAAIDRLGIVFHRAPDAVIGDPGDPLYPSWLAGARLNIVASCFSRSPERTAILAGREDSADLERISYGELEHRAHSVAAALKRQGLEPGDAIALYMPMTVDCVAAYLGIVKAGCRVVSIADSFAAAELARRLRIGSAKTLITVDRYSRAGKEIRLYDKVREAGAPRAIVINDAGESAGPRLRDGDLAWNDFVASGDEFESAVSDPYDVTNVLFSSGTTGDPKAIPWTHLTPIKCAMDGRFHHDIREGDVVAWPTNIGWMMGPWLIYASLLNGAAMALYEGAAAGVGFRRFVRDAGVTMLGTVPSLVRAWQASGDYSFDCWPGVRVFSSTGEPSNPHDYLWLMSRAGYRAPVIEYCGGTEIGGGYITGTVVQPASPATFTTPALGLDFHILDASGEPVGEGEAGEVFLAPPSIGLSETLLNRDHDQIYHAGCPTGPEGRPLRRHGDELVRLPGGYFKSRGRADDTMNLGGIKVSALELERVVDTHPAVYESAAVAVQPGGEGADALVVYVVPSTDADPARLRSELGRMIADRLNPLFKLHDLVLTDWLPRTASNKLLRRELRDRYLASD</sequence>
<gene>
    <name evidence="5" type="ORF">GWO12_16215</name>
</gene>
<dbReference type="EMBL" id="JAACAK010000137">
    <property type="protein sequence ID" value="NIR76626.1"/>
    <property type="molecule type" value="Genomic_DNA"/>
</dbReference>
<evidence type="ECO:0000313" key="6">
    <source>
        <dbReference type="Proteomes" id="UP000702544"/>
    </source>
</evidence>